<proteinExistence type="predicted"/>
<dbReference type="InterPro" id="IPR020945">
    <property type="entry name" value="DMSO/NO3_reduct_chaperone"/>
</dbReference>
<dbReference type="InterPro" id="IPR036411">
    <property type="entry name" value="TorD-like_sf"/>
</dbReference>
<dbReference type="PANTHER" id="PTHR34227">
    <property type="entry name" value="CHAPERONE PROTEIN YCDY"/>
    <property type="match status" value="1"/>
</dbReference>
<evidence type="ECO:0000256" key="1">
    <source>
        <dbReference type="ARBA" id="ARBA00023186"/>
    </source>
</evidence>
<evidence type="ECO:0000313" key="3">
    <source>
        <dbReference type="Proteomes" id="UP000253970"/>
    </source>
</evidence>
<dbReference type="EMBL" id="PPTU01000012">
    <property type="protein sequence ID" value="RDB69778.1"/>
    <property type="molecule type" value="Genomic_DNA"/>
</dbReference>
<gene>
    <name evidence="2" type="ORF">C1875_09020</name>
</gene>
<dbReference type="Pfam" id="PF02613">
    <property type="entry name" value="Nitrate_red_del"/>
    <property type="match status" value="1"/>
</dbReference>
<reference evidence="2 3" key="1">
    <citation type="journal article" date="2018" name="Elife">
        <title>Discovery and characterization of a prevalent human gut bacterial enzyme sufficient for the inactivation of a family of plant toxins.</title>
        <authorList>
            <person name="Koppel N."/>
            <person name="Bisanz J.E."/>
            <person name="Pandelia M.E."/>
            <person name="Turnbaugh P.J."/>
            <person name="Balskus E.P."/>
        </authorList>
    </citation>
    <scope>NUCLEOTIDE SEQUENCE [LARGE SCALE GENOMIC DNA]</scope>
    <source>
        <strain evidence="2 3">W1 BHI 6</strain>
    </source>
</reference>
<dbReference type="InterPro" id="IPR050289">
    <property type="entry name" value="TorD/DmsD_chaperones"/>
</dbReference>
<dbReference type="AlphaFoldDB" id="A0A369ME69"/>
<protein>
    <submittedName>
        <fullName evidence="2">Molecular chaperone TorD</fullName>
    </submittedName>
</protein>
<accession>A0A369ME69</accession>
<dbReference type="SUPFAM" id="SSF89155">
    <property type="entry name" value="TorD-like"/>
    <property type="match status" value="1"/>
</dbReference>
<dbReference type="Proteomes" id="UP000253970">
    <property type="component" value="Unassembled WGS sequence"/>
</dbReference>
<name>A0A369ME69_EGGLN</name>
<organism evidence="2 3">
    <name type="scientific">Eggerthella lenta</name>
    <name type="common">Eubacterium lentum</name>
    <dbReference type="NCBI Taxonomy" id="84112"/>
    <lineage>
        <taxon>Bacteria</taxon>
        <taxon>Bacillati</taxon>
        <taxon>Actinomycetota</taxon>
        <taxon>Coriobacteriia</taxon>
        <taxon>Eggerthellales</taxon>
        <taxon>Eggerthellaceae</taxon>
        <taxon>Eggerthella</taxon>
    </lineage>
</organism>
<dbReference type="Gene3D" id="1.10.3480.10">
    <property type="entry name" value="TorD-like"/>
    <property type="match status" value="1"/>
</dbReference>
<sequence length="231" mass="25831">MANETACASAVELMRARAGIYRMFASLYFKELTIDQMRSLADSDLSCFGGLDPAIAEGVRDVTSAVRHTHEVAREDLATDYAHTFLSAGSTKNEKRACPFESVFTSDQGLLMQEARDEVYRLMLAEHVEPDARLHVPEDHISFECEFMAVLGERAAEALMAGDGREAVRLLGAQRRFHAEHLENWMDAFCDAVLACCRTRFYGGVAKMTRSFVRLDVELMDECDDLLCRAA</sequence>
<evidence type="ECO:0000313" key="2">
    <source>
        <dbReference type="EMBL" id="RDB69778.1"/>
    </source>
</evidence>
<keyword evidence="1" id="KW-0143">Chaperone</keyword>
<dbReference type="RefSeq" id="WP_114533992.1">
    <property type="nucleotide sequence ID" value="NZ_PPTU01000012.1"/>
</dbReference>
<dbReference type="PANTHER" id="PTHR34227:SF1">
    <property type="entry name" value="DIMETHYL SULFOXIDE REDUCTASE CHAPERONE-RELATED"/>
    <property type="match status" value="1"/>
</dbReference>
<comment type="caution">
    <text evidence="2">The sequence shown here is derived from an EMBL/GenBank/DDBJ whole genome shotgun (WGS) entry which is preliminary data.</text>
</comment>